<evidence type="ECO:0000313" key="1">
    <source>
        <dbReference type="EMBL" id="SGZ52679.1"/>
    </source>
</evidence>
<accession>A0A1L0BMR4</accession>
<dbReference type="EMBL" id="LT635765">
    <property type="protein sequence ID" value="SGZ52679.1"/>
    <property type="molecule type" value="Genomic_DNA"/>
</dbReference>
<reference evidence="1 2" key="1">
    <citation type="submission" date="2016-10" db="EMBL/GenBank/DDBJ databases">
        <authorList>
            <person name="de Groot N.N."/>
        </authorList>
    </citation>
    <scope>NUCLEOTIDE SEQUENCE [LARGE SCALE GENOMIC DNA]</scope>
    <source>
        <strain evidence="1 2">PYCC 4715</strain>
    </source>
</reference>
<evidence type="ECO:0000313" key="2">
    <source>
        <dbReference type="Proteomes" id="UP000182259"/>
    </source>
</evidence>
<proteinExistence type="predicted"/>
<gene>
    <name evidence="1" type="ORF">SAMEA4029009_CIC11G00000000359</name>
</gene>
<dbReference type="AlphaFoldDB" id="A0A1L0BMR4"/>
<protein>
    <submittedName>
        <fullName evidence="1">CIC11C00000000359</fullName>
    </submittedName>
</protein>
<organism evidence="1 2">
    <name type="scientific">Sungouiella intermedia</name>
    <dbReference type="NCBI Taxonomy" id="45354"/>
    <lineage>
        <taxon>Eukaryota</taxon>
        <taxon>Fungi</taxon>
        <taxon>Dikarya</taxon>
        <taxon>Ascomycota</taxon>
        <taxon>Saccharomycotina</taxon>
        <taxon>Pichiomycetes</taxon>
        <taxon>Metschnikowiaceae</taxon>
        <taxon>Sungouiella</taxon>
    </lineage>
</organism>
<dbReference type="Proteomes" id="UP000182259">
    <property type="component" value="Chromosome II"/>
</dbReference>
<name>A0A1L0BMR4_9ASCO</name>
<sequence>MHPAWVRLVKSCKADQRILLDDDKSCHRYQGTNGTERVYQLGKNVSTGPPAKVRNAFDHKQKRLHRLRRKQINIRNSKALVPQVLQCNDAWLLPGNYGTRATYAVWYRLDQGATPLTPGRFTWPSA</sequence>